<proteinExistence type="predicted"/>
<dbReference type="AlphaFoldDB" id="A0A7S1YF34"/>
<protein>
    <submittedName>
        <fullName evidence="1">Uncharacterized protein</fullName>
    </submittedName>
</protein>
<accession>A0A7S1YF34</accession>
<dbReference type="EMBL" id="HBGK01037412">
    <property type="protein sequence ID" value="CAD9296267.1"/>
    <property type="molecule type" value="Transcribed_RNA"/>
</dbReference>
<gene>
    <name evidence="1" type="ORF">GOCE00092_LOCUS19403</name>
</gene>
<sequence length="108" mass="12760">MMGLYAADASNEFKNVAPYAEHDDRTYWPCSLVRQDGVGTYTVKIWPSMWHSKPNWVKNGLPRFLTNYPQENIHIFHQPYMSDQHLSEAFRHHIGLPDDMIPLQWKNM</sequence>
<organism evidence="1">
    <name type="scientific">Grammatophora oceanica</name>
    <dbReference type="NCBI Taxonomy" id="210454"/>
    <lineage>
        <taxon>Eukaryota</taxon>
        <taxon>Sar</taxon>
        <taxon>Stramenopiles</taxon>
        <taxon>Ochrophyta</taxon>
        <taxon>Bacillariophyta</taxon>
        <taxon>Fragilariophyceae</taxon>
        <taxon>Fragilariophycidae</taxon>
        <taxon>Rhabdonematales</taxon>
        <taxon>Grammatophoraceae</taxon>
        <taxon>Grammatophora</taxon>
    </lineage>
</organism>
<name>A0A7S1YF34_9STRA</name>
<reference evidence="1" key="1">
    <citation type="submission" date="2021-01" db="EMBL/GenBank/DDBJ databases">
        <authorList>
            <person name="Corre E."/>
            <person name="Pelletier E."/>
            <person name="Niang G."/>
            <person name="Scheremetjew M."/>
            <person name="Finn R."/>
            <person name="Kale V."/>
            <person name="Holt S."/>
            <person name="Cochrane G."/>
            <person name="Meng A."/>
            <person name="Brown T."/>
            <person name="Cohen L."/>
        </authorList>
    </citation>
    <scope>NUCLEOTIDE SEQUENCE</scope>
    <source>
        <strain evidence="1">CCMP 410</strain>
    </source>
</reference>
<evidence type="ECO:0000313" key="1">
    <source>
        <dbReference type="EMBL" id="CAD9296267.1"/>
    </source>
</evidence>